<dbReference type="PANTHER" id="PTHR12589:SF7">
    <property type="entry name" value="6-PYRUVOYL TETRAHYDROBIOPTERIN SYNTHASE"/>
    <property type="match status" value="1"/>
</dbReference>
<feature type="binding site" evidence="10">
    <location>
        <position position="27"/>
    </location>
    <ligand>
        <name>Zn(2+)</name>
        <dbReference type="ChEBI" id="CHEBI:29105"/>
    </ligand>
</feature>
<dbReference type="SUPFAM" id="SSF55620">
    <property type="entry name" value="Tetrahydrobiopterin biosynthesis enzymes-like"/>
    <property type="match status" value="1"/>
</dbReference>
<dbReference type="GO" id="GO:0008616">
    <property type="term" value="P:tRNA queuosine(34) biosynthetic process"/>
    <property type="evidence" value="ECO:0007669"/>
    <property type="project" value="UniProtKB-KW"/>
</dbReference>
<dbReference type="GO" id="GO:0070497">
    <property type="term" value="F:6-carboxytetrahydropterin synthase activity"/>
    <property type="evidence" value="ECO:0007669"/>
    <property type="project" value="UniProtKB-EC"/>
</dbReference>
<accession>A0A074V531</accession>
<organism evidence="11 12">
    <name type="scientific">Snodgrassella alvi SCGC AB-598-J21</name>
    <dbReference type="NCBI Taxonomy" id="1385367"/>
    <lineage>
        <taxon>Bacteria</taxon>
        <taxon>Pseudomonadati</taxon>
        <taxon>Pseudomonadota</taxon>
        <taxon>Betaproteobacteria</taxon>
        <taxon>Neisseriales</taxon>
        <taxon>Neisseriaceae</taxon>
        <taxon>Snodgrassella</taxon>
    </lineage>
</organism>
<keyword evidence="8" id="KW-0671">Queuosine biosynthesis</keyword>
<evidence type="ECO:0000256" key="7">
    <source>
        <dbReference type="ARBA" id="ARBA00048807"/>
    </source>
</evidence>
<evidence type="ECO:0000256" key="10">
    <source>
        <dbReference type="PIRSR" id="PIRSR006113-2"/>
    </source>
</evidence>
<evidence type="ECO:0000256" key="5">
    <source>
        <dbReference type="ARBA" id="ARBA00022833"/>
    </source>
</evidence>
<comment type="catalytic activity">
    <reaction evidence="7 8">
        <text>7,8-dihydroneopterin 3'-triphosphate + H2O = 6-carboxy-5,6,7,8-tetrahydropterin + triphosphate + acetaldehyde + 2 H(+)</text>
        <dbReference type="Rhea" id="RHEA:27966"/>
        <dbReference type="ChEBI" id="CHEBI:15343"/>
        <dbReference type="ChEBI" id="CHEBI:15377"/>
        <dbReference type="ChEBI" id="CHEBI:15378"/>
        <dbReference type="ChEBI" id="CHEBI:18036"/>
        <dbReference type="ChEBI" id="CHEBI:58462"/>
        <dbReference type="ChEBI" id="CHEBI:61032"/>
        <dbReference type="EC" id="4.1.2.50"/>
    </reaction>
</comment>
<evidence type="ECO:0000256" key="6">
    <source>
        <dbReference type="ARBA" id="ARBA00023239"/>
    </source>
</evidence>
<comment type="pathway">
    <text evidence="1 8">Purine metabolism; 7-cyano-7-deazaguanine biosynthesis.</text>
</comment>
<evidence type="ECO:0000313" key="11">
    <source>
        <dbReference type="EMBL" id="KEQ00533.1"/>
    </source>
</evidence>
<evidence type="ECO:0000256" key="8">
    <source>
        <dbReference type="PIRNR" id="PIRNR006113"/>
    </source>
</evidence>
<feature type="binding site" evidence="10">
    <location>
        <position position="29"/>
    </location>
    <ligand>
        <name>Zn(2+)</name>
        <dbReference type="ChEBI" id="CHEBI:29105"/>
    </ligand>
</feature>
<evidence type="ECO:0000256" key="9">
    <source>
        <dbReference type="PIRSR" id="PIRSR006113-1"/>
    </source>
</evidence>
<feature type="active site" description="Charge relay system" evidence="9">
    <location>
        <position position="129"/>
    </location>
</feature>
<dbReference type="AlphaFoldDB" id="A0A074V531"/>
<reference evidence="11 12" key="1">
    <citation type="journal article" date="2014" name="PLoS Genet.">
        <title>Hidden diversity in honey bee gut symbionts detected by single-cell genomics.</title>
        <authorList>
            <person name="Engel P."/>
            <person name="Stepanauskas R."/>
            <person name="Moran N."/>
        </authorList>
    </citation>
    <scope>NUCLEOTIDE SEQUENCE [LARGE SCALE GENOMIC DNA]</scope>
    <source>
        <strain evidence="11 12">SCGC AB-598-J21</strain>
    </source>
</reference>
<evidence type="ECO:0000313" key="12">
    <source>
        <dbReference type="Proteomes" id="UP000027644"/>
    </source>
</evidence>
<dbReference type="EMBL" id="AVQL01000449">
    <property type="protein sequence ID" value="KEQ00533.1"/>
    <property type="molecule type" value="Genomic_DNA"/>
</dbReference>
<dbReference type="EC" id="4.-.-.-" evidence="8"/>
<name>A0A074V531_9NEIS</name>
<feature type="binding site" evidence="10">
    <location>
        <position position="14"/>
    </location>
    <ligand>
        <name>Zn(2+)</name>
        <dbReference type="ChEBI" id="CHEBI:29105"/>
    </ligand>
</feature>
<evidence type="ECO:0000256" key="4">
    <source>
        <dbReference type="ARBA" id="ARBA00022723"/>
    </source>
</evidence>
<evidence type="ECO:0000256" key="1">
    <source>
        <dbReference type="ARBA" id="ARBA00005061"/>
    </source>
</evidence>
<dbReference type="InterPro" id="IPR007115">
    <property type="entry name" value="6-PTP_synth/QueD"/>
</dbReference>
<dbReference type="InterPro" id="IPR038418">
    <property type="entry name" value="6-PTP_synth/QueD_sf"/>
</dbReference>
<comment type="caution">
    <text evidence="11">The sequence shown here is derived from an EMBL/GenBank/DDBJ whole genome shotgun (WGS) entry which is preliminary data.</text>
</comment>
<keyword evidence="5 8" id="KW-0862">Zinc</keyword>
<dbReference type="Proteomes" id="UP000027644">
    <property type="component" value="Unassembled WGS sequence"/>
</dbReference>
<feature type="active site" description="Proton acceptor" evidence="9">
    <location>
        <position position="23"/>
    </location>
</feature>
<comment type="similarity">
    <text evidence="2 8">Belongs to the PTPS family. QueD subfamily.</text>
</comment>
<evidence type="ECO:0000256" key="3">
    <source>
        <dbReference type="ARBA" id="ARBA00018141"/>
    </source>
</evidence>
<comment type="cofactor">
    <cofactor evidence="8 10">
        <name>Zn(2+)</name>
        <dbReference type="ChEBI" id="CHEBI:29105"/>
    </cofactor>
    <text evidence="8 10">Binds 1 zinc ion per subunit.</text>
</comment>
<dbReference type="GO" id="GO:0046872">
    <property type="term" value="F:metal ion binding"/>
    <property type="evidence" value="ECO:0007669"/>
    <property type="project" value="UniProtKB-KW"/>
</dbReference>
<gene>
    <name evidence="11" type="ORF">SASC598J21_016790</name>
</gene>
<keyword evidence="4 8" id="KW-0479">Metal-binding</keyword>
<protein>
    <recommendedName>
        <fullName evidence="3 8">6-carboxy-5,6,7,8-tetrahydropterin synthase</fullName>
        <ecNumber evidence="8">4.-.-.-</ecNumber>
    </recommendedName>
</protein>
<dbReference type="Pfam" id="PF01242">
    <property type="entry name" value="PTPS"/>
    <property type="match status" value="1"/>
</dbReference>
<sequence length="142" mass="16504">MFKIAKEFQFDACHMLDGHQGKCHNLHGHTYRLIVEVSDQLHQQGSSKEMVMDFSDIKNIINQHIISQLDHAYLYDETNSNECKIAALLRQMERKVFAFPCRTTAESMSRFIFNKLTAHLPVSKITLWETPTSYCEYQNTSS</sequence>
<keyword evidence="6 8" id="KW-0456">Lyase</keyword>
<dbReference type="UniPathway" id="UPA00391"/>
<proteinExistence type="inferred from homology"/>
<feature type="active site" description="Charge relay system" evidence="9">
    <location>
        <position position="71"/>
    </location>
</feature>
<dbReference type="Gene3D" id="3.30.479.10">
    <property type="entry name" value="6-pyruvoyl tetrahydropterin synthase/QueD"/>
    <property type="match status" value="1"/>
</dbReference>
<evidence type="ECO:0000256" key="2">
    <source>
        <dbReference type="ARBA" id="ARBA00008900"/>
    </source>
</evidence>
<dbReference type="NCBIfam" id="TIGR03367">
    <property type="entry name" value="queuosine_QueD"/>
    <property type="match status" value="1"/>
</dbReference>
<dbReference type="PANTHER" id="PTHR12589">
    <property type="entry name" value="PYRUVOYL TETRAHYDROBIOPTERIN SYNTHASE"/>
    <property type="match status" value="1"/>
</dbReference>
<dbReference type="PIRSF" id="PIRSF006113">
    <property type="entry name" value="PTP_synth"/>
    <property type="match status" value="1"/>
</dbReference>